<keyword evidence="1" id="KW-0805">Transcription regulation</keyword>
<proteinExistence type="predicted"/>
<dbReference type="EMBL" id="JBITGY010000008">
    <property type="protein sequence ID" value="MFI6501790.1"/>
    <property type="molecule type" value="Genomic_DNA"/>
</dbReference>
<dbReference type="InterPro" id="IPR050204">
    <property type="entry name" value="AraC_XylS_family_regulators"/>
</dbReference>
<dbReference type="InterPro" id="IPR018060">
    <property type="entry name" value="HTH_AraC"/>
</dbReference>
<protein>
    <submittedName>
        <fullName evidence="5">Helix-turn-helix domain-containing protein</fullName>
    </submittedName>
</protein>
<accession>A0ABW7Z0T6</accession>
<evidence type="ECO:0000256" key="2">
    <source>
        <dbReference type="ARBA" id="ARBA00023125"/>
    </source>
</evidence>
<keyword evidence="2" id="KW-0238">DNA-binding</keyword>
<dbReference type="SUPFAM" id="SSF46689">
    <property type="entry name" value="Homeodomain-like"/>
    <property type="match status" value="1"/>
</dbReference>
<comment type="caution">
    <text evidence="5">The sequence shown here is derived from an EMBL/GenBank/DDBJ whole genome shotgun (WGS) entry which is preliminary data.</text>
</comment>
<gene>
    <name evidence="5" type="ORF">ACIBG2_30725</name>
</gene>
<dbReference type="Pfam" id="PF12833">
    <property type="entry name" value="HTH_18"/>
    <property type="match status" value="1"/>
</dbReference>
<reference evidence="5 6" key="1">
    <citation type="submission" date="2024-10" db="EMBL/GenBank/DDBJ databases">
        <title>The Natural Products Discovery Center: Release of the First 8490 Sequenced Strains for Exploring Actinobacteria Biosynthetic Diversity.</title>
        <authorList>
            <person name="Kalkreuter E."/>
            <person name="Kautsar S.A."/>
            <person name="Yang D."/>
            <person name="Bader C.D."/>
            <person name="Teijaro C.N."/>
            <person name="Fluegel L."/>
            <person name="Davis C.M."/>
            <person name="Simpson J.R."/>
            <person name="Lauterbach L."/>
            <person name="Steele A.D."/>
            <person name="Gui C."/>
            <person name="Meng S."/>
            <person name="Li G."/>
            <person name="Viehrig K."/>
            <person name="Ye F."/>
            <person name="Su P."/>
            <person name="Kiefer A.F."/>
            <person name="Nichols A."/>
            <person name="Cepeda A.J."/>
            <person name="Yan W."/>
            <person name="Fan B."/>
            <person name="Jiang Y."/>
            <person name="Adhikari A."/>
            <person name="Zheng C.-J."/>
            <person name="Schuster L."/>
            <person name="Cowan T.M."/>
            <person name="Smanski M.J."/>
            <person name="Chevrette M.G."/>
            <person name="De Carvalho L.P.S."/>
            <person name="Shen B."/>
        </authorList>
    </citation>
    <scope>NUCLEOTIDE SEQUENCE [LARGE SCALE GENOMIC DNA]</scope>
    <source>
        <strain evidence="5 6">NPDC050545</strain>
    </source>
</reference>
<keyword evidence="6" id="KW-1185">Reference proteome</keyword>
<evidence type="ECO:0000313" key="6">
    <source>
        <dbReference type="Proteomes" id="UP001612741"/>
    </source>
</evidence>
<dbReference type="RefSeq" id="WP_397086597.1">
    <property type="nucleotide sequence ID" value="NZ_JBITGY010000008.1"/>
</dbReference>
<dbReference type="Proteomes" id="UP001612741">
    <property type="component" value="Unassembled WGS sequence"/>
</dbReference>
<organism evidence="5 6">
    <name type="scientific">Nonomuraea typhae</name>
    <dbReference type="NCBI Taxonomy" id="2603600"/>
    <lineage>
        <taxon>Bacteria</taxon>
        <taxon>Bacillati</taxon>
        <taxon>Actinomycetota</taxon>
        <taxon>Actinomycetes</taxon>
        <taxon>Streptosporangiales</taxon>
        <taxon>Streptosporangiaceae</taxon>
        <taxon>Nonomuraea</taxon>
    </lineage>
</organism>
<dbReference type="InterPro" id="IPR018062">
    <property type="entry name" value="HTH_AraC-typ_CS"/>
</dbReference>
<dbReference type="PANTHER" id="PTHR46796">
    <property type="entry name" value="HTH-TYPE TRANSCRIPTIONAL ACTIVATOR RHAS-RELATED"/>
    <property type="match status" value="1"/>
</dbReference>
<keyword evidence="3" id="KW-0804">Transcription</keyword>
<dbReference type="SMART" id="SM00342">
    <property type="entry name" value="HTH_ARAC"/>
    <property type="match status" value="1"/>
</dbReference>
<dbReference type="InterPro" id="IPR009057">
    <property type="entry name" value="Homeodomain-like_sf"/>
</dbReference>
<evidence type="ECO:0000256" key="3">
    <source>
        <dbReference type="ARBA" id="ARBA00023163"/>
    </source>
</evidence>
<dbReference type="Gene3D" id="1.10.10.60">
    <property type="entry name" value="Homeodomain-like"/>
    <property type="match status" value="1"/>
</dbReference>
<dbReference type="PROSITE" id="PS01124">
    <property type="entry name" value="HTH_ARAC_FAMILY_2"/>
    <property type="match status" value="1"/>
</dbReference>
<sequence>MSFAVGDGYAYYRGPSADTAPHAHAAFQVAIAEHGEVTMEDAGGTRHRAAALIVAPMVPHRLLAAPYLLTYYIEPHCVFADRLRKYAGGVHAAAELRGLRPEDLRPAGARPSGDLDERLVAAMRLLTRENVPMPALAARVGLSPQRLRALARRELGLPLPRWRIWQRLSRATGALSEGKSPADAAIAGGFADQAHFHRQMREMIGLTPSAVLRIVRPSAAAGDVDGDRAVDR</sequence>
<name>A0ABW7Z0T6_9ACTN</name>
<evidence type="ECO:0000313" key="5">
    <source>
        <dbReference type="EMBL" id="MFI6501790.1"/>
    </source>
</evidence>
<feature type="domain" description="HTH araC/xylS-type" evidence="4">
    <location>
        <begin position="117"/>
        <end position="214"/>
    </location>
</feature>
<evidence type="ECO:0000259" key="4">
    <source>
        <dbReference type="PROSITE" id="PS01124"/>
    </source>
</evidence>
<evidence type="ECO:0000256" key="1">
    <source>
        <dbReference type="ARBA" id="ARBA00023015"/>
    </source>
</evidence>
<dbReference type="PROSITE" id="PS00041">
    <property type="entry name" value="HTH_ARAC_FAMILY_1"/>
    <property type="match status" value="1"/>
</dbReference>